<protein>
    <recommendedName>
        <fullName evidence="3">Xylanolytic transcriptional activator regulatory domain-containing protein</fullName>
    </recommendedName>
</protein>
<accession>A0A8E2E6L3</accession>
<keyword evidence="5" id="KW-1185">Reference proteome</keyword>
<evidence type="ECO:0000313" key="5">
    <source>
        <dbReference type="Proteomes" id="UP000250266"/>
    </source>
</evidence>
<keyword evidence="2" id="KW-0539">Nucleus</keyword>
<evidence type="ECO:0000256" key="1">
    <source>
        <dbReference type="ARBA" id="ARBA00022723"/>
    </source>
</evidence>
<dbReference type="GO" id="GO:0008270">
    <property type="term" value="F:zinc ion binding"/>
    <property type="evidence" value="ECO:0007669"/>
    <property type="project" value="InterPro"/>
</dbReference>
<dbReference type="InterPro" id="IPR036864">
    <property type="entry name" value="Zn2-C6_fun-type_DNA-bd_sf"/>
</dbReference>
<feature type="domain" description="Xylanolytic transcriptional activator regulatory" evidence="3">
    <location>
        <begin position="198"/>
        <end position="407"/>
    </location>
</feature>
<dbReference type="OrthoDB" id="5121955at2759"/>
<dbReference type="InterPro" id="IPR001138">
    <property type="entry name" value="Zn2Cys6_DnaBD"/>
</dbReference>
<reference evidence="4 5" key="1">
    <citation type="journal article" date="2016" name="Nat. Commun.">
        <title>Ectomycorrhizal ecology is imprinted in the genome of the dominant symbiotic fungus Cenococcum geophilum.</title>
        <authorList>
            <consortium name="DOE Joint Genome Institute"/>
            <person name="Peter M."/>
            <person name="Kohler A."/>
            <person name="Ohm R.A."/>
            <person name="Kuo A."/>
            <person name="Krutzmann J."/>
            <person name="Morin E."/>
            <person name="Arend M."/>
            <person name="Barry K.W."/>
            <person name="Binder M."/>
            <person name="Choi C."/>
            <person name="Clum A."/>
            <person name="Copeland A."/>
            <person name="Grisel N."/>
            <person name="Haridas S."/>
            <person name="Kipfer T."/>
            <person name="LaButti K."/>
            <person name="Lindquist E."/>
            <person name="Lipzen A."/>
            <person name="Maire R."/>
            <person name="Meier B."/>
            <person name="Mihaltcheva S."/>
            <person name="Molinier V."/>
            <person name="Murat C."/>
            <person name="Poggeler S."/>
            <person name="Quandt C.A."/>
            <person name="Sperisen C."/>
            <person name="Tritt A."/>
            <person name="Tisserant E."/>
            <person name="Crous P.W."/>
            <person name="Henrissat B."/>
            <person name="Nehls U."/>
            <person name="Egli S."/>
            <person name="Spatafora J.W."/>
            <person name="Grigoriev I.V."/>
            <person name="Martin F.M."/>
        </authorList>
    </citation>
    <scope>NUCLEOTIDE SEQUENCE [LARGE SCALE GENOMIC DNA]</scope>
    <source>
        <strain evidence="4 5">CBS 459.81</strain>
    </source>
</reference>
<dbReference type="Proteomes" id="UP000250266">
    <property type="component" value="Unassembled WGS sequence"/>
</dbReference>
<feature type="non-terminal residue" evidence="4">
    <location>
        <position position="674"/>
    </location>
</feature>
<gene>
    <name evidence="4" type="ORF">K432DRAFT_269057</name>
</gene>
<dbReference type="GO" id="GO:0003677">
    <property type="term" value="F:DNA binding"/>
    <property type="evidence" value="ECO:0007669"/>
    <property type="project" value="InterPro"/>
</dbReference>
<dbReference type="Gene3D" id="4.10.240.10">
    <property type="entry name" value="Zn(2)-C6 fungal-type DNA-binding domain"/>
    <property type="match status" value="1"/>
</dbReference>
<evidence type="ECO:0000313" key="4">
    <source>
        <dbReference type="EMBL" id="OCK78340.1"/>
    </source>
</evidence>
<feature type="non-terminal residue" evidence="4">
    <location>
        <position position="1"/>
    </location>
</feature>
<keyword evidence="1" id="KW-0479">Metal-binding</keyword>
<evidence type="ECO:0000256" key="2">
    <source>
        <dbReference type="ARBA" id="ARBA00023242"/>
    </source>
</evidence>
<dbReference type="PANTHER" id="PTHR47425:SF2">
    <property type="entry name" value="FARB-RELATED"/>
    <property type="match status" value="1"/>
</dbReference>
<dbReference type="CDD" id="cd00067">
    <property type="entry name" value="GAL4"/>
    <property type="match status" value="1"/>
</dbReference>
<dbReference type="GO" id="GO:0000981">
    <property type="term" value="F:DNA-binding transcription factor activity, RNA polymerase II-specific"/>
    <property type="evidence" value="ECO:0007669"/>
    <property type="project" value="InterPro"/>
</dbReference>
<evidence type="ECO:0000259" key="3">
    <source>
        <dbReference type="Pfam" id="PF04082"/>
    </source>
</evidence>
<dbReference type="AlphaFoldDB" id="A0A8E2E6L3"/>
<dbReference type="PANTHER" id="PTHR47425">
    <property type="entry name" value="FARB-RELATED"/>
    <property type="match status" value="1"/>
</dbReference>
<proteinExistence type="predicted"/>
<dbReference type="Pfam" id="PF04082">
    <property type="entry name" value="Fungal_trans"/>
    <property type="match status" value="1"/>
</dbReference>
<dbReference type="InterPro" id="IPR052761">
    <property type="entry name" value="Fungal_Detox/Toxin_TFs"/>
</dbReference>
<dbReference type="CDD" id="cd12148">
    <property type="entry name" value="fungal_TF_MHR"/>
    <property type="match status" value="1"/>
</dbReference>
<name>A0A8E2E6L3_9PEZI</name>
<sequence length="674" mass="76427">RRRSRACVRCNSRKVRCDLALMGWNSGAQCTYCRLDGMACTARPSLRRRCRDDQNAVQLMPAKATSQTSLVPTQQCTIFSEFVSEPSVLHDASASTSFCEQNSNINLVPRMTGQDASLKQKPTILAGLLEKSMDPGLTSSLPEEQNICLLDGHLTFSYFSFLKFDELSSMCPDDVRTLEKHGCLHVPTKPALDRFVREYFLHIHPNLPMLDEGQFWSLYKHCAGLCGTSSRISLFLFQAMLFASCSYVPLKLLQQCGFGSIRGARKTLYRRAKMLFDLEAEHDSYIIAQGALLLSYYSTNSEKHLNTLWLNLAIQSALKANAHHYDHDKSLSKYEKQMSKRLWWCCVLRDRILPLGLRRPLQITHNYLTGGCLDYNDLEDDIGKSEVYDKDTQILLAKTVVALCQLAIATTGVITLLYPSDVYQPAIAACEENFNRTPPESDGYKSKLIQWYETVDSWVSRIPHEAHPSVTLYTSLMYIYYHSARLALCHHEILSLELWSLSLEERHAAYVSKLDNFRGEIRTAAAAITSIIQDLVLLDLVQLLPVSAVAYTALPLVLSALDEKLSTNSWQTSRPFVFDVYTKAMSQYRNQYDGTEEVSSAMNRILLEAELHSRKLCLTSPTAPRTVSATTNPKDWYELFVQHPKLHLRVALSFDISFSRGKFPEDSDLPRELR</sequence>
<dbReference type="GO" id="GO:0006351">
    <property type="term" value="P:DNA-templated transcription"/>
    <property type="evidence" value="ECO:0007669"/>
    <property type="project" value="InterPro"/>
</dbReference>
<organism evidence="4 5">
    <name type="scientific">Lepidopterella palustris CBS 459.81</name>
    <dbReference type="NCBI Taxonomy" id="1314670"/>
    <lineage>
        <taxon>Eukaryota</taxon>
        <taxon>Fungi</taxon>
        <taxon>Dikarya</taxon>
        <taxon>Ascomycota</taxon>
        <taxon>Pezizomycotina</taxon>
        <taxon>Dothideomycetes</taxon>
        <taxon>Pleosporomycetidae</taxon>
        <taxon>Mytilinidiales</taxon>
        <taxon>Argynnaceae</taxon>
        <taxon>Lepidopterella</taxon>
    </lineage>
</organism>
<dbReference type="SUPFAM" id="SSF57701">
    <property type="entry name" value="Zn2/Cys6 DNA-binding domain"/>
    <property type="match status" value="1"/>
</dbReference>
<dbReference type="InterPro" id="IPR007219">
    <property type="entry name" value="XnlR_reg_dom"/>
</dbReference>
<dbReference type="EMBL" id="KV745066">
    <property type="protein sequence ID" value="OCK78340.1"/>
    <property type="molecule type" value="Genomic_DNA"/>
</dbReference>